<dbReference type="Pfam" id="PF00698">
    <property type="entry name" value="Acyl_transf_1"/>
    <property type="match status" value="1"/>
</dbReference>
<dbReference type="InterPro" id="IPR001227">
    <property type="entry name" value="Ac_transferase_dom_sf"/>
</dbReference>
<feature type="domain" description="Carrier" evidence="8">
    <location>
        <begin position="1466"/>
        <end position="1541"/>
    </location>
</feature>
<dbReference type="InterPro" id="IPR050091">
    <property type="entry name" value="PKS_NRPS_Biosynth_Enz"/>
</dbReference>
<dbReference type="Pfam" id="PF08990">
    <property type="entry name" value="Docking"/>
    <property type="match status" value="1"/>
</dbReference>
<dbReference type="PROSITE" id="PS00606">
    <property type="entry name" value="KS3_1"/>
    <property type="match status" value="1"/>
</dbReference>
<dbReference type="InterPro" id="IPR020806">
    <property type="entry name" value="PKS_PP-bd"/>
</dbReference>
<dbReference type="InterPro" id="IPR041618">
    <property type="entry name" value="PKS_DE"/>
</dbReference>
<dbReference type="EMBL" id="BOML01000107">
    <property type="protein sequence ID" value="GIE08136.1"/>
    <property type="molecule type" value="Genomic_DNA"/>
</dbReference>
<evidence type="ECO:0000259" key="8">
    <source>
        <dbReference type="PROSITE" id="PS50075"/>
    </source>
</evidence>
<dbReference type="InterPro" id="IPR016036">
    <property type="entry name" value="Malonyl_transacylase_ACP-bd"/>
</dbReference>
<feature type="domain" description="Ketosynthase family 3 (KS3)" evidence="9">
    <location>
        <begin position="31"/>
        <end position="457"/>
    </location>
</feature>
<dbReference type="Proteomes" id="UP000637628">
    <property type="component" value="Unassembled WGS sequence"/>
</dbReference>
<dbReference type="SMART" id="SM00823">
    <property type="entry name" value="PKS_PP"/>
    <property type="match status" value="1"/>
</dbReference>
<dbReference type="InterPro" id="IPR032821">
    <property type="entry name" value="PKS_assoc"/>
</dbReference>
<organism evidence="10 11">
    <name type="scientific">Paractinoplanes durhamensis</name>
    <dbReference type="NCBI Taxonomy" id="113563"/>
    <lineage>
        <taxon>Bacteria</taxon>
        <taxon>Bacillati</taxon>
        <taxon>Actinomycetota</taxon>
        <taxon>Actinomycetes</taxon>
        <taxon>Micromonosporales</taxon>
        <taxon>Micromonosporaceae</taxon>
        <taxon>Paractinoplanes</taxon>
    </lineage>
</organism>
<dbReference type="InterPro" id="IPR014030">
    <property type="entry name" value="Ketoacyl_synth_N"/>
</dbReference>
<evidence type="ECO:0000259" key="9">
    <source>
        <dbReference type="PROSITE" id="PS52004"/>
    </source>
</evidence>
<dbReference type="SUPFAM" id="SSF52151">
    <property type="entry name" value="FabD/lysophospholipase-like"/>
    <property type="match status" value="1"/>
</dbReference>
<accession>A0ABQ3ZED8</accession>
<dbReference type="InterPro" id="IPR014031">
    <property type="entry name" value="Ketoacyl_synth_C"/>
</dbReference>
<dbReference type="SMART" id="SM00822">
    <property type="entry name" value="PKS_KR"/>
    <property type="match status" value="1"/>
</dbReference>
<comment type="cofactor">
    <cofactor evidence="1">
        <name>pantetheine 4'-phosphate</name>
        <dbReference type="ChEBI" id="CHEBI:47942"/>
    </cofactor>
</comment>
<dbReference type="Pfam" id="PF16197">
    <property type="entry name" value="KAsynt_C_assoc"/>
    <property type="match status" value="1"/>
</dbReference>
<dbReference type="PROSITE" id="PS50075">
    <property type="entry name" value="CARRIER"/>
    <property type="match status" value="1"/>
</dbReference>
<dbReference type="PANTHER" id="PTHR43775:SF51">
    <property type="entry name" value="INACTIVE PHENOLPHTHIOCEROL SYNTHESIS POLYKETIDE SYNTHASE TYPE I PKS1-RELATED"/>
    <property type="match status" value="1"/>
</dbReference>
<dbReference type="Gene3D" id="3.40.366.10">
    <property type="entry name" value="Malonyl-Coenzyme A Acyl Carrier Protein, domain 2"/>
    <property type="match status" value="1"/>
</dbReference>
<dbReference type="Gene3D" id="1.10.1200.10">
    <property type="entry name" value="ACP-like"/>
    <property type="match status" value="1"/>
</dbReference>
<dbReference type="InterPro" id="IPR057326">
    <property type="entry name" value="KR_dom"/>
</dbReference>
<evidence type="ECO:0000313" key="11">
    <source>
        <dbReference type="Proteomes" id="UP000637628"/>
    </source>
</evidence>
<dbReference type="InterPro" id="IPR016035">
    <property type="entry name" value="Acyl_Trfase/lysoPLipase"/>
</dbReference>
<dbReference type="Gene3D" id="3.40.47.10">
    <property type="match status" value="1"/>
</dbReference>
<dbReference type="SUPFAM" id="SSF53901">
    <property type="entry name" value="Thiolase-like"/>
    <property type="match status" value="1"/>
</dbReference>
<evidence type="ECO:0000256" key="1">
    <source>
        <dbReference type="ARBA" id="ARBA00001957"/>
    </source>
</evidence>
<dbReference type="SMART" id="SM00825">
    <property type="entry name" value="PKS_KS"/>
    <property type="match status" value="1"/>
</dbReference>
<reference evidence="10 11" key="1">
    <citation type="submission" date="2021-01" db="EMBL/GenBank/DDBJ databases">
        <title>Whole genome shotgun sequence of Actinoplanes durhamensis NBRC 14914.</title>
        <authorList>
            <person name="Komaki H."/>
            <person name="Tamura T."/>
        </authorList>
    </citation>
    <scope>NUCLEOTIDE SEQUENCE [LARGE SCALE GENOMIC DNA]</scope>
    <source>
        <strain evidence="10 11">NBRC 14914</strain>
    </source>
</reference>
<dbReference type="Gene3D" id="6.10.140.1830">
    <property type="match status" value="1"/>
</dbReference>
<dbReference type="InterPro" id="IPR009081">
    <property type="entry name" value="PP-bd_ACP"/>
</dbReference>
<gene>
    <name evidence="10" type="ORF">Adu01nite_94860</name>
</gene>
<dbReference type="NCBIfam" id="NF045894">
    <property type="entry name" value="PKS_plus_SDR"/>
    <property type="match status" value="1"/>
</dbReference>
<dbReference type="Pfam" id="PF02801">
    <property type="entry name" value="Ketoacyl-synt_C"/>
    <property type="match status" value="1"/>
</dbReference>
<protein>
    <recommendedName>
        <fullName evidence="12">Polyketide synthase</fullName>
    </recommendedName>
</protein>
<keyword evidence="2" id="KW-0596">Phosphopantetheine</keyword>
<keyword evidence="4" id="KW-0808">Transferase</keyword>
<dbReference type="PROSITE" id="PS00012">
    <property type="entry name" value="PHOSPHOPANTETHEINE"/>
    <property type="match status" value="1"/>
</dbReference>
<dbReference type="InterPro" id="IPR018201">
    <property type="entry name" value="Ketoacyl_synth_AS"/>
</dbReference>
<sequence>MDNEAKLRQYLRKAVTDLDRAQKRIHDLESPEPIAIVGMACRFPGGVDSPDDLWDLVAGGREVISPFPADRGWDLDRLYDPDPDRPGTSYVRSGGFLHDATDFDAPLFGISPREAVAMDPQQRLVLESAWEVFERAGIDPTSLKGSPTGVFVGASSSDYVSILQSAPHEVEGYLGTGTTASVLSGRVAFQFGLEGPAVTVDTACSSSLVALHLAAQSLQRRECSLAVAGGVSFMATPVCFVEFSRQQGLAVDGRCKSFAAAADGTGFSEGVGLLLVERLSDAVRNKRRVLAVVRGSAVNQDGASNGLTAPNGPSQQRVIRQALASAGLSPVDVDAVEAHGTGTRLGDPIEAQALLATYGQGRAADRPLWLGSVKSNIGHTAAAAGVAGVIKSVLAIQHGALPVTLHVDEPTPEVDWSAGAVSLLTDAVSWPEVDRPRRVGVSSFGISGTNAHVIVEQAPEPAAEETPEPVAGVGSGLVPLMVSGRSAEALRDQAGRLAAWLAARPEADLLRTAGGLLGSRAGLATRGVVLGSDTAELVAGLRALESGEPAVSGVAGSGRVVFVFPGQGSQWAGMGLRLAQSEPVFGATLDECDAIFRPWLGRPLREVLVDEEGLRRIDVVQPALFSVMVGLARLWQSYGVQPAAVVGHSQGEIAAACVSGALSLADAARVVALRSRALRALAGRGAMVSVAAPVDQVREWLTRWGERLSVAGVNSPSAVVVSGEVEAAQEFLAMCTADGVWARRVDTEVATHCPGVEEIRDEVLTALSAIRPQEGRVPMMSTVTGEWMDGSQLDADYWYANMREPVLFHDAVTALADSGHDVLVECNPHPVLATAVPDLPWVASLRRGDDGRSRWATSLAEAWVRGAAVDWRLPGPDAGLELPTYAFQRQRYWLSADKHADEVAGPGVSGPERRFWAAVEDFDASALVELVGPERVEVDAVEAVLPALSSWRRAARERSVADSWRYRIDWQPVPASERPVLTGTWLVVAPDDIEPGLVDAYAGALGEHGATTTTITIDSAETDRVRLAGRLEEAAAGGDLAGILSFLALDERPYRPGLSRGLAGTLLLVQAGGDAGVDAPLWGVTRGAVATTAAEPASPVQAQIWGLGRVAALELPSRWGGLVDLPPDTDQAAGTRLCAILASHATTGEDQLAIRGDILARRLQRAPLGEAAPSRSWTPRGTVLITGNTGDAPAYLARWASRRGADHVVLAGPAGSGEAGLAEELSARGTRLTVAGLRLPDRTALAALVQRLADDGTPVRAVLHDAVEVELGLLADVDTEHLIRNLALKVETARHLDELFDDDNVDAFVLFSSVAGVWGSGEHGGYAAANAALDALAQQRRTRGLPATSVAWAVWDLFAKPGEDGTVPEVAQRTGRHGLPVLDSDLALHALGRAIDHDETFVAVADVEWERFVPPFTAMRPSPLLAGLPEVARVLAAAGAPGEQAAEVGLELRRQLAGQPAAEQLRALTRLVCGQVAAVLRYGGADSVVPGQPFKDVGFDSLTAVELRNRLIAATGLQLPATLVFDHPTPAELAAHLRAELVGDDAATTASVHQDLDRLDAALSGLVADDAERGDLARRLQAILSNLTGSSVTGAEADAVSEHLETATDEDLLNFIHREFGRPVS</sequence>
<dbReference type="RefSeq" id="WP_203735971.1">
    <property type="nucleotide sequence ID" value="NZ_BAAATX010000079.1"/>
</dbReference>
<dbReference type="SUPFAM" id="SSF47336">
    <property type="entry name" value="ACP-like"/>
    <property type="match status" value="1"/>
</dbReference>
<dbReference type="InterPro" id="IPR016039">
    <property type="entry name" value="Thiolase-like"/>
</dbReference>
<dbReference type="SUPFAM" id="SSF55048">
    <property type="entry name" value="Probable ACP-binding domain of malonyl-CoA ACP transacylase"/>
    <property type="match status" value="1"/>
</dbReference>
<keyword evidence="11" id="KW-1185">Reference proteome</keyword>
<dbReference type="InterPro" id="IPR015083">
    <property type="entry name" value="NorB/c/GfsB-D-like_docking"/>
</dbReference>
<evidence type="ECO:0008006" key="12">
    <source>
        <dbReference type="Google" id="ProtNLM"/>
    </source>
</evidence>
<evidence type="ECO:0000313" key="10">
    <source>
        <dbReference type="EMBL" id="GIE08136.1"/>
    </source>
</evidence>
<dbReference type="Pfam" id="PF18369">
    <property type="entry name" value="PKS_DE"/>
    <property type="match status" value="1"/>
</dbReference>
<dbReference type="SMART" id="SM01294">
    <property type="entry name" value="PKS_PP_betabranch"/>
    <property type="match status" value="1"/>
</dbReference>
<dbReference type="Pfam" id="PF00109">
    <property type="entry name" value="ketoacyl-synt"/>
    <property type="match status" value="1"/>
</dbReference>
<dbReference type="InterPro" id="IPR006162">
    <property type="entry name" value="Ppantetheine_attach_site"/>
</dbReference>
<evidence type="ECO:0000256" key="5">
    <source>
        <dbReference type="ARBA" id="ARBA00023194"/>
    </source>
</evidence>
<evidence type="ECO:0000256" key="4">
    <source>
        <dbReference type="ARBA" id="ARBA00022679"/>
    </source>
</evidence>
<keyword evidence="6" id="KW-0511">Multifunctional enzyme</keyword>
<keyword evidence="5" id="KW-0045">Antibiotic biosynthesis</keyword>
<dbReference type="InterPro" id="IPR020841">
    <property type="entry name" value="PKS_Beta-ketoAc_synthase_dom"/>
</dbReference>
<dbReference type="InterPro" id="IPR036736">
    <property type="entry name" value="ACP-like_sf"/>
</dbReference>
<dbReference type="InterPro" id="IPR014043">
    <property type="entry name" value="Acyl_transferase_dom"/>
</dbReference>
<dbReference type="InterPro" id="IPR036291">
    <property type="entry name" value="NAD(P)-bd_dom_sf"/>
</dbReference>
<evidence type="ECO:0000256" key="3">
    <source>
        <dbReference type="ARBA" id="ARBA00022553"/>
    </source>
</evidence>
<dbReference type="CDD" id="cd00833">
    <property type="entry name" value="PKS"/>
    <property type="match status" value="1"/>
</dbReference>
<keyword evidence="3" id="KW-0597">Phosphoprotein</keyword>
<name>A0ABQ3ZED8_9ACTN</name>
<dbReference type="SMART" id="SM00827">
    <property type="entry name" value="PKS_AT"/>
    <property type="match status" value="1"/>
</dbReference>
<evidence type="ECO:0000256" key="7">
    <source>
        <dbReference type="ARBA" id="ARBA00023315"/>
    </source>
</evidence>
<dbReference type="PANTHER" id="PTHR43775">
    <property type="entry name" value="FATTY ACID SYNTHASE"/>
    <property type="match status" value="1"/>
</dbReference>
<dbReference type="Pfam" id="PF08659">
    <property type="entry name" value="KR"/>
    <property type="match status" value="1"/>
</dbReference>
<evidence type="ECO:0000256" key="2">
    <source>
        <dbReference type="ARBA" id="ARBA00022450"/>
    </source>
</evidence>
<comment type="caution">
    <text evidence="10">The sequence shown here is derived from an EMBL/GenBank/DDBJ whole genome shotgun (WGS) entry which is preliminary data.</text>
</comment>
<proteinExistence type="predicted"/>
<dbReference type="Gene3D" id="3.40.50.720">
    <property type="entry name" value="NAD(P)-binding Rossmann-like Domain"/>
    <property type="match status" value="1"/>
</dbReference>
<dbReference type="PROSITE" id="PS52004">
    <property type="entry name" value="KS3_2"/>
    <property type="match status" value="1"/>
</dbReference>
<dbReference type="CDD" id="cd08952">
    <property type="entry name" value="KR_1_SDR_x"/>
    <property type="match status" value="1"/>
</dbReference>
<dbReference type="Pfam" id="PF00550">
    <property type="entry name" value="PP-binding"/>
    <property type="match status" value="1"/>
</dbReference>
<dbReference type="Gene3D" id="3.30.70.3290">
    <property type="match status" value="1"/>
</dbReference>
<dbReference type="InterPro" id="IPR013968">
    <property type="entry name" value="PKS_KR"/>
</dbReference>
<keyword evidence="7" id="KW-0012">Acyltransferase</keyword>
<evidence type="ECO:0000256" key="6">
    <source>
        <dbReference type="ARBA" id="ARBA00023268"/>
    </source>
</evidence>
<dbReference type="SUPFAM" id="SSF51735">
    <property type="entry name" value="NAD(P)-binding Rossmann-fold domains"/>
    <property type="match status" value="2"/>
</dbReference>